<dbReference type="Gene3D" id="3.30.70.1320">
    <property type="entry name" value="Multidrug efflux transporter AcrB pore domain like"/>
    <property type="match status" value="1"/>
</dbReference>
<evidence type="ECO:0000313" key="2">
    <source>
        <dbReference type="EMBL" id="ADD69149.1"/>
    </source>
</evidence>
<protein>
    <submittedName>
        <fullName evidence="2">Acriflavin resistance protein</fullName>
    </submittedName>
</protein>
<dbReference type="InParanoid" id="D4H3P7"/>
<accession>D4H3P7</accession>
<dbReference type="Pfam" id="PF00873">
    <property type="entry name" value="ACR_tran"/>
    <property type="match status" value="1"/>
</dbReference>
<proteinExistence type="predicted"/>
<dbReference type="Proteomes" id="UP000002012">
    <property type="component" value="Chromosome"/>
</dbReference>
<evidence type="ECO:0000256" key="1">
    <source>
        <dbReference type="SAM" id="Phobius"/>
    </source>
</evidence>
<keyword evidence="1" id="KW-0812">Transmembrane</keyword>
<sequence>MSTDKEKKNLAEKIASGFITSKITPLLVIATIFIGLVSIVMTPKEEEPQIVVPMVDIFVPYPGATAGDVEKSVSEPLEQIIWEIPGVEYVYSTSMNDMGMVVVRFKVGEDTVESITKLKDKIDFNMQRMPYGVQPPVIQTRAIDDVPQIAFTLWSKNYDAYQLRRIAAETEKRLKEVENVSKTSIIGGYKRILRIEPNIEKLKAYNLDLFRLMKAVASSNTSLNTGDITSGNKVYYISAGGFYSDAASVRSMVVGAHDGKAVYLKDVAEVYDGPEIPEHHLMMGFPKDESLERYQAVTISISKRKGSDSVVVSDAVMSKMSELKGYVIPKDVDVTVTRDYGETAYKKVMMLIEHLVGAIIAVILVMTLTMGWRAGVVVFVALPVTFALTFFVYFMFDYTLNRVTLFALIFVAGLVVDDAIIVVENMERHFKMGGKNLLQRAIKAVGEVGNPTILATITVIVAIFPMAFVRGLMGPYMKPMPIGASLAMIFSLFVALMITPWLSYKLLAGHAAKHAGDTVNEEEYIKQTKLYKIYNSVFGTLIDNWKKRLTLIIVLLVLFFGAFIFIPTKLVVMKMLPFDNKNEIQIVIDTPEGTPLEKTTLVATEVGKYLSTLDEVKDYQIYSGISSPYNFNGLVRHYFLRSGHNVADVQVNLVDKSQRKLKSHDLAKIIREPIQKIGDRFNANIKIAEVPPGPPVLSTLVAEVYGPDEKSRSEVAAMVMNIFRNTEGVVDIDTYEEDNMIQLDLQVDKQKAAVMGISSEMVSKTLYIALQGMKAGVLHTEEDREPVDIIIQLPEERRNMLETLSEINLVSMSGRSVSLGELVTIREKIKAKSIYHKNMKPVVYITADVAGKVESPVYLILEMKKKIENIKWQGIGVKQYWIDAPSNNDVPAVKWDGEWQITYEVFRDLGLAFAAVLVLMYFVLVGWFKSFITPLIMMVPIPLSLLGIIPGHFIFGKFFTATSMIGFIALAGIMVRNAVLLIDFIEHGLKNGKSLRDAVIESGAIRTRPVVLTTIAVVAGALFMLPDPIFAGLGVSLITGAVVSTILTLLIIPLLYYFHHEFWDDRLNKGDKA</sequence>
<organism evidence="2 3">
    <name type="scientific">Denitrovibrio acetiphilus (strain DSM 12809 / NBRC 114555 / N2460)</name>
    <dbReference type="NCBI Taxonomy" id="522772"/>
    <lineage>
        <taxon>Bacteria</taxon>
        <taxon>Pseudomonadati</taxon>
        <taxon>Deferribacterota</taxon>
        <taxon>Deferribacteres</taxon>
        <taxon>Deferribacterales</taxon>
        <taxon>Geovibrionaceae</taxon>
        <taxon>Denitrovibrio</taxon>
    </lineage>
</organism>
<dbReference type="PANTHER" id="PTHR32063">
    <property type="match status" value="1"/>
</dbReference>
<dbReference type="Gene3D" id="1.20.1640.10">
    <property type="entry name" value="Multidrug efflux transporter AcrB transmembrane domain"/>
    <property type="match status" value="2"/>
</dbReference>
<dbReference type="PRINTS" id="PR00702">
    <property type="entry name" value="ACRIFLAVINRP"/>
</dbReference>
<feature type="transmembrane region" description="Helical" evidence="1">
    <location>
        <begin position="1031"/>
        <end position="1058"/>
    </location>
</feature>
<feature type="transmembrane region" description="Helical" evidence="1">
    <location>
        <begin position="444"/>
        <end position="468"/>
    </location>
</feature>
<dbReference type="HOGENOM" id="CLU_002755_1_2_0"/>
<evidence type="ECO:0000313" key="3">
    <source>
        <dbReference type="Proteomes" id="UP000002012"/>
    </source>
</evidence>
<dbReference type="InterPro" id="IPR027463">
    <property type="entry name" value="AcrB_DN_DC_subdom"/>
</dbReference>
<keyword evidence="3" id="KW-1185">Reference proteome</keyword>
<dbReference type="PaxDb" id="522772-Dacet_2387"/>
<dbReference type="SUPFAM" id="SSF82714">
    <property type="entry name" value="Multidrug efflux transporter AcrB TolC docking domain, DN and DC subdomains"/>
    <property type="match status" value="2"/>
</dbReference>
<dbReference type="Gene3D" id="3.30.70.1430">
    <property type="entry name" value="Multidrug efflux transporter AcrB pore domain"/>
    <property type="match status" value="2"/>
</dbReference>
<feature type="transmembrane region" description="Helical" evidence="1">
    <location>
        <begin position="348"/>
        <end position="369"/>
    </location>
</feature>
<dbReference type="PANTHER" id="PTHR32063:SF16">
    <property type="entry name" value="CATION EFFLUX SYSTEM (ACRB_ACRD_ACRF FAMILY)"/>
    <property type="match status" value="1"/>
</dbReference>
<dbReference type="OrthoDB" id="9758297at2"/>
<dbReference type="KEGG" id="dap:Dacet_2387"/>
<dbReference type="InterPro" id="IPR001036">
    <property type="entry name" value="Acrflvin-R"/>
</dbReference>
<dbReference type="GO" id="GO:0005886">
    <property type="term" value="C:plasma membrane"/>
    <property type="evidence" value="ECO:0007669"/>
    <property type="project" value="TreeGrafter"/>
</dbReference>
<name>D4H3P7_DENA2</name>
<feature type="transmembrane region" description="Helical" evidence="1">
    <location>
        <begin position="935"/>
        <end position="955"/>
    </location>
</feature>
<feature type="transmembrane region" description="Helical" evidence="1">
    <location>
        <begin position="402"/>
        <end position="423"/>
    </location>
</feature>
<gene>
    <name evidence="2" type="ordered locus">Dacet_2387</name>
</gene>
<feature type="transmembrane region" description="Helical" evidence="1">
    <location>
        <begin position="480"/>
        <end position="504"/>
    </location>
</feature>
<keyword evidence="1" id="KW-1133">Transmembrane helix</keyword>
<dbReference type="STRING" id="522772.Dacet_2387"/>
<dbReference type="AlphaFoldDB" id="D4H3P7"/>
<feature type="transmembrane region" description="Helical" evidence="1">
    <location>
        <begin position="1005"/>
        <end position="1025"/>
    </location>
</feature>
<dbReference type="SUPFAM" id="SSF82866">
    <property type="entry name" value="Multidrug efflux transporter AcrB transmembrane domain"/>
    <property type="match status" value="2"/>
</dbReference>
<feature type="transmembrane region" description="Helical" evidence="1">
    <location>
        <begin position="376"/>
        <end position="396"/>
    </location>
</feature>
<dbReference type="eggNOG" id="COG0841">
    <property type="taxonomic scope" value="Bacteria"/>
</dbReference>
<feature type="transmembrane region" description="Helical" evidence="1">
    <location>
        <begin position="961"/>
        <end position="985"/>
    </location>
</feature>
<dbReference type="SUPFAM" id="SSF82693">
    <property type="entry name" value="Multidrug efflux transporter AcrB pore domain, PN1, PN2, PC1 and PC2 subdomains"/>
    <property type="match status" value="3"/>
</dbReference>
<feature type="transmembrane region" description="Helical" evidence="1">
    <location>
        <begin position="549"/>
        <end position="566"/>
    </location>
</feature>
<feature type="transmembrane region" description="Helical" evidence="1">
    <location>
        <begin position="909"/>
        <end position="928"/>
    </location>
</feature>
<dbReference type="RefSeq" id="WP_013011650.1">
    <property type="nucleotide sequence ID" value="NC_013943.1"/>
</dbReference>
<feature type="transmembrane region" description="Helical" evidence="1">
    <location>
        <begin position="23"/>
        <end position="41"/>
    </location>
</feature>
<dbReference type="Gene3D" id="3.30.2090.10">
    <property type="entry name" value="Multidrug efflux transporter AcrB TolC docking domain, DN and DC subdomains"/>
    <property type="match status" value="2"/>
</dbReference>
<keyword evidence="1" id="KW-0472">Membrane</keyword>
<dbReference type="Gene3D" id="3.30.70.1440">
    <property type="entry name" value="Multidrug efflux transporter AcrB pore domain"/>
    <property type="match status" value="1"/>
</dbReference>
<reference evidence="2 3" key="1">
    <citation type="journal article" date="2010" name="Stand. Genomic Sci.">
        <title>Complete genome sequence of Denitrovibrio acetiphilus type strain (N2460).</title>
        <authorList>
            <person name="Kiss H."/>
            <person name="Lang E."/>
            <person name="Lapidus A."/>
            <person name="Copeland A."/>
            <person name="Nolan M."/>
            <person name="Glavina Del Rio T."/>
            <person name="Chen F."/>
            <person name="Lucas S."/>
            <person name="Tice H."/>
            <person name="Cheng J.F."/>
            <person name="Han C."/>
            <person name="Goodwin L."/>
            <person name="Pitluck S."/>
            <person name="Liolios K."/>
            <person name="Pati A."/>
            <person name="Ivanova N."/>
            <person name="Mavromatis K."/>
            <person name="Chen A."/>
            <person name="Palaniappan K."/>
            <person name="Land M."/>
            <person name="Hauser L."/>
            <person name="Chang Y.J."/>
            <person name="Jeffries C.D."/>
            <person name="Detter J.C."/>
            <person name="Brettin T."/>
            <person name="Spring S."/>
            <person name="Rohde M."/>
            <person name="Goker M."/>
            <person name="Woyke T."/>
            <person name="Bristow J."/>
            <person name="Eisen J.A."/>
            <person name="Markowitz V."/>
            <person name="Hugenholtz P."/>
            <person name="Kyrpides N.C."/>
            <person name="Klenk H.P."/>
        </authorList>
    </citation>
    <scope>NUCLEOTIDE SEQUENCE [LARGE SCALE GENOMIC DNA]</scope>
    <source>
        <strain evidence="3">DSM 12809 / NBRC 114555 / N2460</strain>
    </source>
</reference>
<dbReference type="GO" id="GO:0042910">
    <property type="term" value="F:xenobiotic transmembrane transporter activity"/>
    <property type="evidence" value="ECO:0007669"/>
    <property type="project" value="TreeGrafter"/>
</dbReference>
<dbReference type="EMBL" id="CP001968">
    <property type="protein sequence ID" value="ADD69149.1"/>
    <property type="molecule type" value="Genomic_DNA"/>
</dbReference>